<evidence type="ECO:0000313" key="2">
    <source>
        <dbReference type="Proteomes" id="UP000887458"/>
    </source>
</evidence>
<gene>
    <name evidence="1" type="ORF">DERP_000786</name>
</gene>
<proteinExistence type="predicted"/>
<reference evidence="1 2" key="1">
    <citation type="journal article" date="2018" name="J. Allergy Clin. Immunol.">
        <title>High-quality assembly of Dermatophagoides pteronyssinus genome and transcriptome reveals a wide range of novel allergens.</title>
        <authorList>
            <person name="Liu X.Y."/>
            <person name="Yang K.Y."/>
            <person name="Wang M.Q."/>
            <person name="Kwok J.S."/>
            <person name="Zeng X."/>
            <person name="Yang Z."/>
            <person name="Xiao X.J."/>
            <person name="Lau C.P."/>
            <person name="Li Y."/>
            <person name="Huang Z.M."/>
            <person name="Ba J.G."/>
            <person name="Yim A.K."/>
            <person name="Ouyang C.Y."/>
            <person name="Ngai S.M."/>
            <person name="Chan T.F."/>
            <person name="Leung E.L."/>
            <person name="Liu L."/>
            <person name="Liu Z.G."/>
            <person name="Tsui S.K."/>
        </authorList>
    </citation>
    <scope>NUCLEOTIDE SEQUENCE [LARGE SCALE GENOMIC DNA]</scope>
    <source>
        <strain evidence="1">Derp</strain>
    </source>
</reference>
<name>A0ABQ8J148_DERPT</name>
<reference evidence="1 2" key="2">
    <citation type="journal article" date="2022" name="Mol. Biol. Evol.">
        <title>Comparative Genomics Reveals Insights into the Divergent Evolution of Astigmatic Mites and Household Pest Adaptations.</title>
        <authorList>
            <person name="Xiong Q."/>
            <person name="Wan A.T."/>
            <person name="Liu X."/>
            <person name="Fung C.S."/>
            <person name="Xiao X."/>
            <person name="Malainual N."/>
            <person name="Hou J."/>
            <person name="Wang L."/>
            <person name="Wang M."/>
            <person name="Yang K.Y."/>
            <person name="Cui Y."/>
            <person name="Leung E.L."/>
            <person name="Nong W."/>
            <person name="Shin S.K."/>
            <person name="Au S.W."/>
            <person name="Jeong K.Y."/>
            <person name="Chew F.T."/>
            <person name="Hui J.H."/>
            <person name="Leung T.F."/>
            <person name="Tungtrongchitr A."/>
            <person name="Zhong N."/>
            <person name="Liu Z."/>
            <person name="Tsui S.K."/>
        </authorList>
    </citation>
    <scope>NUCLEOTIDE SEQUENCE [LARGE SCALE GENOMIC DNA]</scope>
    <source>
        <strain evidence="1">Derp</strain>
    </source>
</reference>
<dbReference type="Proteomes" id="UP000887458">
    <property type="component" value="Unassembled WGS sequence"/>
</dbReference>
<sequence length="108" mass="11891">MMMMVIKYGVRGDDNVVADDVDVDGDAGDERSSTSFIIIIGQEFSLIENNLVPISTDLIAIVINAIYEYGDNNNSNDNGDKLLAIRLAAYNDVFVESCCCNDDDDEDR</sequence>
<comment type="caution">
    <text evidence="1">The sequence shown here is derived from an EMBL/GenBank/DDBJ whole genome shotgun (WGS) entry which is preliminary data.</text>
</comment>
<accession>A0ABQ8J148</accession>
<keyword evidence="2" id="KW-1185">Reference proteome</keyword>
<evidence type="ECO:0000313" key="1">
    <source>
        <dbReference type="EMBL" id="KAH9416285.1"/>
    </source>
</evidence>
<dbReference type="EMBL" id="NJHN03000095">
    <property type="protein sequence ID" value="KAH9416285.1"/>
    <property type="molecule type" value="Genomic_DNA"/>
</dbReference>
<protein>
    <submittedName>
        <fullName evidence="1">Uncharacterized protein</fullName>
    </submittedName>
</protein>
<organism evidence="1 2">
    <name type="scientific">Dermatophagoides pteronyssinus</name>
    <name type="common">European house dust mite</name>
    <dbReference type="NCBI Taxonomy" id="6956"/>
    <lineage>
        <taxon>Eukaryota</taxon>
        <taxon>Metazoa</taxon>
        <taxon>Ecdysozoa</taxon>
        <taxon>Arthropoda</taxon>
        <taxon>Chelicerata</taxon>
        <taxon>Arachnida</taxon>
        <taxon>Acari</taxon>
        <taxon>Acariformes</taxon>
        <taxon>Sarcoptiformes</taxon>
        <taxon>Astigmata</taxon>
        <taxon>Psoroptidia</taxon>
        <taxon>Analgoidea</taxon>
        <taxon>Pyroglyphidae</taxon>
        <taxon>Dermatophagoidinae</taxon>
        <taxon>Dermatophagoides</taxon>
    </lineage>
</organism>